<gene>
    <name evidence="2" type="ORF">NCTC13354_01601</name>
</gene>
<sequence>MNITESNKVTVAINTIVQGLTALSAALEEAAWERFEDHAGMPGVRPVAALRLAQPALVEATTEPGQELKQTDSQPAPVSEPVPEQVSLEQVRAVLAKLSQAGHTVKVRELIQATGADKLSNVPAEKYGWLLGQAEAIGDA</sequence>
<dbReference type="Proteomes" id="UP000269542">
    <property type="component" value="Chromosome"/>
</dbReference>
<keyword evidence="3" id="KW-1185">Reference proteome</keyword>
<reference evidence="2 3" key="1">
    <citation type="submission" date="2018-12" db="EMBL/GenBank/DDBJ databases">
        <authorList>
            <consortium name="Pathogen Informatics"/>
        </authorList>
    </citation>
    <scope>NUCLEOTIDE SEQUENCE [LARGE SCALE GENOMIC DNA]</scope>
    <source>
        <strain evidence="2 3">NCTC13354</strain>
    </source>
</reference>
<dbReference type="EMBL" id="LR134476">
    <property type="protein sequence ID" value="VEI13878.1"/>
    <property type="molecule type" value="Genomic_DNA"/>
</dbReference>
<evidence type="ECO:0000313" key="2">
    <source>
        <dbReference type="EMBL" id="VEI13878.1"/>
    </source>
</evidence>
<feature type="region of interest" description="Disordered" evidence="1">
    <location>
        <begin position="60"/>
        <end position="84"/>
    </location>
</feature>
<dbReference type="OrthoDB" id="1667378at2"/>
<evidence type="ECO:0000313" key="3">
    <source>
        <dbReference type="Proteomes" id="UP000269542"/>
    </source>
</evidence>
<dbReference type="KEGG" id="tbw:NCTC13354_01601"/>
<name>A0A448PG39_9ACTO</name>
<proteinExistence type="predicted"/>
<dbReference type="RefSeq" id="WP_126416933.1">
    <property type="nucleotide sequence ID" value="NZ_LR134476.1"/>
</dbReference>
<organism evidence="2 3">
    <name type="scientific">Trueperella bialowiezensis</name>
    <dbReference type="NCBI Taxonomy" id="312285"/>
    <lineage>
        <taxon>Bacteria</taxon>
        <taxon>Bacillati</taxon>
        <taxon>Actinomycetota</taxon>
        <taxon>Actinomycetes</taxon>
        <taxon>Actinomycetales</taxon>
        <taxon>Actinomycetaceae</taxon>
        <taxon>Trueperella</taxon>
    </lineage>
</organism>
<accession>A0A448PG39</accession>
<evidence type="ECO:0000256" key="1">
    <source>
        <dbReference type="SAM" id="MobiDB-lite"/>
    </source>
</evidence>
<protein>
    <recommendedName>
        <fullName evidence="4">rRNA biogenesis protein rrp5</fullName>
    </recommendedName>
</protein>
<evidence type="ECO:0008006" key="4">
    <source>
        <dbReference type="Google" id="ProtNLM"/>
    </source>
</evidence>
<dbReference type="AlphaFoldDB" id="A0A448PG39"/>